<feature type="chain" id="PRO_5014701665" evidence="1">
    <location>
        <begin position="22"/>
        <end position="80"/>
    </location>
</feature>
<keyword evidence="1" id="KW-0732">Signal</keyword>
<protein>
    <submittedName>
        <fullName evidence="2">Putative secreted protein</fullName>
    </submittedName>
</protein>
<dbReference type="EMBL" id="GGFJ01013582">
    <property type="protein sequence ID" value="MBW62723.1"/>
    <property type="molecule type" value="Transcribed_RNA"/>
</dbReference>
<feature type="signal peptide" evidence="1">
    <location>
        <begin position="1"/>
        <end position="21"/>
    </location>
</feature>
<dbReference type="AlphaFoldDB" id="A0A2M4CBL3"/>
<reference evidence="2" key="1">
    <citation type="submission" date="2018-01" db="EMBL/GenBank/DDBJ databases">
        <title>An insight into the sialome of Amazonian anophelines.</title>
        <authorList>
            <person name="Ribeiro J.M."/>
            <person name="Scarpassa V."/>
            <person name="Calvo E."/>
        </authorList>
    </citation>
    <scope>NUCLEOTIDE SEQUENCE</scope>
    <source>
        <tissue evidence="2">Salivary glands</tissue>
    </source>
</reference>
<name>A0A2M4CBL3_9DIPT</name>
<accession>A0A2M4CBL3</accession>
<evidence type="ECO:0000256" key="1">
    <source>
        <dbReference type="SAM" id="SignalP"/>
    </source>
</evidence>
<sequence>MIVLLPASCIVFVSVLSDSLAKLSIRVAPQHNSYSNLTCKHVCEFPKCFHELPSHVFFVSVCIQVCVRCIGPFYWRRCRM</sequence>
<organism evidence="2">
    <name type="scientific">Anopheles marajoara</name>
    <dbReference type="NCBI Taxonomy" id="58244"/>
    <lineage>
        <taxon>Eukaryota</taxon>
        <taxon>Metazoa</taxon>
        <taxon>Ecdysozoa</taxon>
        <taxon>Arthropoda</taxon>
        <taxon>Hexapoda</taxon>
        <taxon>Insecta</taxon>
        <taxon>Pterygota</taxon>
        <taxon>Neoptera</taxon>
        <taxon>Endopterygota</taxon>
        <taxon>Diptera</taxon>
        <taxon>Nematocera</taxon>
        <taxon>Culicoidea</taxon>
        <taxon>Culicidae</taxon>
        <taxon>Anophelinae</taxon>
        <taxon>Anopheles</taxon>
    </lineage>
</organism>
<evidence type="ECO:0000313" key="2">
    <source>
        <dbReference type="EMBL" id="MBW62723.1"/>
    </source>
</evidence>
<proteinExistence type="predicted"/>